<dbReference type="Proteomes" id="UP000298663">
    <property type="component" value="Unassembled WGS sequence"/>
</dbReference>
<evidence type="ECO:0000313" key="4">
    <source>
        <dbReference type="Proteomes" id="UP000298663"/>
    </source>
</evidence>
<accession>A0A4U8V120</accession>
<name>A0A4U8V120_STECR</name>
<comment type="caution">
    <text evidence="3">The sequence shown here is derived from an EMBL/GenBank/DDBJ whole genome shotgun (WGS) entry which is preliminary data.</text>
</comment>
<evidence type="ECO:0000313" key="3">
    <source>
        <dbReference type="EMBL" id="TMS39104.1"/>
    </source>
</evidence>
<keyword evidence="4" id="KW-1185">Reference proteome</keyword>
<dbReference type="EMBL" id="AZBU02000001">
    <property type="protein sequence ID" value="TMS39104.1"/>
    <property type="molecule type" value="Genomic_DNA"/>
</dbReference>
<protein>
    <submittedName>
        <fullName evidence="3">Uncharacterized protein</fullName>
    </submittedName>
</protein>
<proteinExistence type="predicted"/>
<reference evidence="3 4" key="1">
    <citation type="journal article" date="2015" name="Genome Biol.">
        <title>Comparative genomics of Steinernema reveals deeply conserved gene regulatory networks.</title>
        <authorList>
            <person name="Dillman A.R."/>
            <person name="Macchietto M."/>
            <person name="Porter C.F."/>
            <person name="Rogers A."/>
            <person name="Williams B."/>
            <person name="Antoshechkin I."/>
            <person name="Lee M.M."/>
            <person name="Goodwin Z."/>
            <person name="Lu X."/>
            <person name="Lewis E.E."/>
            <person name="Goodrich-Blair H."/>
            <person name="Stock S.P."/>
            <person name="Adams B.J."/>
            <person name="Sternberg P.W."/>
            <person name="Mortazavi A."/>
        </authorList>
    </citation>
    <scope>NUCLEOTIDE SEQUENCE [LARGE SCALE GENOMIC DNA]</scope>
    <source>
        <strain evidence="3 4">ALL</strain>
    </source>
</reference>
<organism evidence="3 4">
    <name type="scientific">Steinernema carpocapsae</name>
    <name type="common">Entomopathogenic nematode</name>
    <dbReference type="NCBI Taxonomy" id="34508"/>
    <lineage>
        <taxon>Eukaryota</taxon>
        <taxon>Metazoa</taxon>
        <taxon>Ecdysozoa</taxon>
        <taxon>Nematoda</taxon>
        <taxon>Chromadorea</taxon>
        <taxon>Rhabditida</taxon>
        <taxon>Tylenchina</taxon>
        <taxon>Panagrolaimomorpha</taxon>
        <taxon>Strongyloidoidea</taxon>
        <taxon>Steinernematidae</taxon>
        <taxon>Steinernema</taxon>
    </lineage>
</organism>
<reference evidence="3 4" key="2">
    <citation type="journal article" date="2019" name="G3 (Bethesda)">
        <title>Hybrid Assembly of the Genome of the Entomopathogenic Nematode Steinernema carpocapsae Identifies the X-Chromosome.</title>
        <authorList>
            <person name="Serra L."/>
            <person name="Macchietto M."/>
            <person name="Macias-Munoz A."/>
            <person name="McGill C.J."/>
            <person name="Rodriguez I.M."/>
            <person name="Rodriguez B."/>
            <person name="Murad R."/>
            <person name="Mortazavi A."/>
        </authorList>
    </citation>
    <scope>NUCLEOTIDE SEQUENCE [LARGE SCALE GENOMIC DNA]</scope>
    <source>
        <strain evidence="3 4">ALL</strain>
    </source>
</reference>
<dbReference type="AlphaFoldDB" id="A0A4U8V120"/>
<evidence type="ECO:0000256" key="1">
    <source>
        <dbReference type="SAM" id="MobiDB-lite"/>
    </source>
</evidence>
<keyword evidence="2" id="KW-0732">Signal</keyword>
<feature type="chain" id="PRO_5020792679" evidence="2">
    <location>
        <begin position="21"/>
        <end position="285"/>
    </location>
</feature>
<evidence type="ECO:0000256" key="2">
    <source>
        <dbReference type="SAM" id="SignalP"/>
    </source>
</evidence>
<feature type="region of interest" description="Disordered" evidence="1">
    <location>
        <begin position="174"/>
        <end position="200"/>
    </location>
</feature>
<gene>
    <name evidence="3" type="ORF">L596_005680</name>
</gene>
<feature type="signal peptide" evidence="2">
    <location>
        <begin position="1"/>
        <end position="20"/>
    </location>
</feature>
<feature type="region of interest" description="Disordered" evidence="1">
    <location>
        <begin position="35"/>
        <end position="75"/>
    </location>
</feature>
<sequence length="285" mass="31091">MGRVVAILVLLRFNARPAGDGPAACTCTNPIGNERLGASNGLRRTQLPTDPLRQVDLGDRRSAANPPQTTAGGSWRRKGRFLPAWKRSRRRRRPAWPLAGQLRKNPSLRAGDVNKTLLSFGQLLSLSATRRGKSIRVLNALLPYTPILLLVFSSACNCAKSGLRLAGKRLRASQLSSKERSKTAQRARATSPASFAGAERGAERTRLSRLSVWLAALRSRRRSSCVVLPSLFFFSPFPACSVRPPTLRNTPHMGLAMYDGAQPHTLNTVANAAAFAAVPHKDRKK</sequence>